<proteinExistence type="predicted"/>
<organism evidence="1 2">
    <name type="scientific">Polycladomyces zharkentensis</name>
    <dbReference type="NCBI Taxonomy" id="2807616"/>
    <lineage>
        <taxon>Bacteria</taxon>
        <taxon>Bacillati</taxon>
        <taxon>Bacillota</taxon>
        <taxon>Bacilli</taxon>
        <taxon>Bacillales</taxon>
        <taxon>Thermoactinomycetaceae</taxon>
        <taxon>Polycladomyces</taxon>
    </lineage>
</organism>
<protein>
    <submittedName>
        <fullName evidence="1">Uncharacterized protein</fullName>
    </submittedName>
</protein>
<evidence type="ECO:0000313" key="2">
    <source>
        <dbReference type="Proteomes" id="UP001177120"/>
    </source>
</evidence>
<evidence type="ECO:0000313" key="1">
    <source>
        <dbReference type="EMBL" id="MBN2910862.1"/>
    </source>
</evidence>
<dbReference type="EMBL" id="JAFHAP010000017">
    <property type="protein sequence ID" value="MBN2910862.1"/>
    <property type="molecule type" value="Genomic_DNA"/>
</dbReference>
<name>A0ABS2WMR1_9BACL</name>
<gene>
    <name evidence="1" type="ORF">JQC72_15285</name>
</gene>
<reference evidence="1" key="1">
    <citation type="journal article" date="2024" name="Int. J. Syst. Evol. Microbiol.">
        <title>Polycladomyces zharkentensis sp. nov., a novel thermophilic cellulose- and starch-degrading member of the Bacillota from a geothermal aquifer in Kazakhstan.</title>
        <authorList>
            <person name="Mashzhan A."/>
            <person name="Kistaubayeva A."/>
            <person name="Javier-Lopez R."/>
            <person name="Bissenova U."/>
            <person name="Bissenbay A."/>
            <person name="Birkeland N.K."/>
        </authorList>
    </citation>
    <scope>NUCLEOTIDE SEQUENCE</scope>
    <source>
        <strain evidence="1">ZKZ2T</strain>
    </source>
</reference>
<keyword evidence="2" id="KW-1185">Reference proteome</keyword>
<dbReference type="RefSeq" id="WP_205497159.1">
    <property type="nucleotide sequence ID" value="NZ_JAFHAP010000017.1"/>
</dbReference>
<dbReference type="Proteomes" id="UP001177120">
    <property type="component" value="Unassembled WGS sequence"/>
</dbReference>
<accession>A0ABS2WMR1</accession>
<comment type="caution">
    <text evidence="1">The sequence shown here is derived from an EMBL/GenBank/DDBJ whole genome shotgun (WGS) entry which is preliminary data.</text>
</comment>
<sequence length="233" mass="27219">MRKQNSIDYQPLRIHPGWTVVFHHLLDLDPATVPPDDEDVWLFKFTQDLFYIHYNEIYGLDVGWYPEADPNGTFGLQFVTHQDFETILSIETRRLDEIADVIDKITWGVSQGVLPSSDSHLTLEKITPPIRLLPLKIHKSWTIERNNFMDLDPNKLDDDSQVIWLNFTDDLLCLKGYHDKQIRLGWEPAGDPSGRYVLRVIDPNNKKNSLRTFNTRNNEEVVDWIEMATLDML</sequence>